<dbReference type="Pfam" id="PF00651">
    <property type="entry name" value="BTB"/>
    <property type="match status" value="1"/>
</dbReference>
<dbReference type="AlphaFoldDB" id="A0A8S2MC04"/>
<gene>
    <name evidence="2" type="ORF">SMN809_LOCUS9205</name>
</gene>
<evidence type="ECO:0000313" key="2">
    <source>
        <dbReference type="EMBL" id="CAF3950154.1"/>
    </source>
</evidence>
<dbReference type="InterPro" id="IPR000210">
    <property type="entry name" value="BTB/POZ_dom"/>
</dbReference>
<name>A0A8S2MC04_9BILA</name>
<dbReference type="Gene3D" id="3.30.710.10">
    <property type="entry name" value="Potassium Channel Kv1.1, Chain A"/>
    <property type="match status" value="1"/>
</dbReference>
<dbReference type="EMBL" id="CAJOBI010002932">
    <property type="protein sequence ID" value="CAF3950154.1"/>
    <property type="molecule type" value="Genomic_DNA"/>
</dbReference>
<comment type="caution">
    <text evidence="2">The sequence shown here is derived from an EMBL/GenBank/DDBJ whole genome shotgun (WGS) entry which is preliminary data.</text>
</comment>
<reference evidence="2" key="1">
    <citation type="submission" date="2021-02" db="EMBL/GenBank/DDBJ databases">
        <authorList>
            <person name="Nowell W R."/>
        </authorList>
    </citation>
    <scope>NUCLEOTIDE SEQUENCE</scope>
</reference>
<accession>A0A8S2MC04</accession>
<sequence length="133" mass="15329">MSSSSSMTPFNRGHHTTKRFNNAARLKMATHYPVMTTPITSCSDINNNTNANNTGAVFAHYEHGHSDSLLEILNDLRLSRQLCDVTIVVDEHEYPCHKVRKNCCRELLKKKDDEYNDQQNHIIIENKRRNMSV</sequence>
<feature type="domain" description="BTB" evidence="1">
    <location>
        <begin position="73"/>
        <end position="100"/>
    </location>
</feature>
<protein>
    <recommendedName>
        <fullName evidence="1">BTB domain-containing protein</fullName>
    </recommendedName>
</protein>
<dbReference type="Proteomes" id="UP000676336">
    <property type="component" value="Unassembled WGS sequence"/>
</dbReference>
<dbReference type="InterPro" id="IPR011333">
    <property type="entry name" value="SKP1/BTB/POZ_sf"/>
</dbReference>
<evidence type="ECO:0000259" key="1">
    <source>
        <dbReference type="Pfam" id="PF00651"/>
    </source>
</evidence>
<dbReference type="SUPFAM" id="SSF54695">
    <property type="entry name" value="POZ domain"/>
    <property type="match status" value="1"/>
</dbReference>
<organism evidence="2 3">
    <name type="scientific">Rotaria magnacalcarata</name>
    <dbReference type="NCBI Taxonomy" id="392030"/>
    <lineage>
        <taxon>Eukaryota</taxon>
        <taxon>Metazoa</taxon>
        <taxon>Spiralia</taxon>
        <taxon>Gnathifera</taxon>
        <taxon>Rotifera</taxon>
        <taxon>Eurotatoria</taxon>
        <taxon>Bdelloidea</taxon>
        <taxon>Philodinida</taxon>
        <taxon>Philodinidae</taxon>
        <taxon>Rotaria</taxon>
    </lineage>
</organism>
<proteinExistence type="predicted"/>
<evidence type="ECO:0000313" key="3">
    <source>
        <dbReference type="Proteomes" id="UP000676336"/>
    </source>
</evidence>